<comment type="caution">
    <text evidence="1">The sequence shown here is derived from an EMBL/GenBank/DDBJ whole genome shotgun (WGS) entry which is preliminary data.</text>
</comment>
<sequence>MNLFETMRLENGEIPRLQYHINRIQQSCGRLGYAFSKENWLHLVKKIIKNHQQGTFRLKIEIDKTGDMNYVIKPLSQKSLFTAKFQQVQTHYNERYIINKTTERQHLTHDHETDLILLYDEKGKILEFDIGNIMIEEDGTCYTPSYDNDFLLGCMRQSLIDEGKLSIKNYTKTELSEKLNNQQVRIYLLNSLREVADVSIYL</sequence>
<dbReference type="GO" id="GO:0016829">
    <property type="term" value="F:lyase activity"/>
    <property type="evidence" value="ECO:0007669"/>
    <property type="project" value="UniProtKB-KW"/>
</dbReference>
<dbReference type="Gene3D" id="3.20.10.10">
    <property type="entry name" value="D-amino Acid Aminotransferase, subunit A, domain 2"/>
    <property type="match status" value="1"/>
</dbReference>
<organism evidence="1 2">
    <name type="scientific">Staphylococcus haemolyticus</name>
    <dbReference type="NCBI Taxonomy" id="1283"/>
    <lineage>
        <taxon>Bacteria</taxon>
        <taxon>Bacillati</taxon>
        <taxon>Bacillota</taxon>
        <taxon>Bacilli</taxon>
        <taxon>Bacillales</taxon>
        <taxon>Staphylococcaceae</taxon>
        <taxon>Staphylococcus</taxon>
    </lineage>
</organism>
<reference evidence="1 2" key="1">
    <citation type="submission" date="2017-12" db="EMBL/GenBank/DDBJ databases">
        <title>FDA dAtabase for Regulatory Grade micrObial Sequences (FDA-ARGOS): Supporting development and validation of Infectious Disease Dx tests.</title>
        <authorList>
            <person name="Hoffmann M."/>
            <person name="Allard M."/>
            <person name="Evans P."/>
            <person name="Brown E."/>
            <person name="Tallon L."/>
            <person name="Sadzewicz L."/>
            <person name="Sengamalay N."/>
            <person name="Ott S."/>
            <person name="Godinez A."/>
            <person name="Nagaraj S."/>
            <person name="Vavikolanu K."/>
            <person name="Aluvathingal J."/>
            <person name="Nadendla S."/>
            <person name="Sichtig H."/>
        </authorList>
    </citation>
    <scope>NUCLEOTIDE SEQUENCE [LARGE SCALE GENOMIC DNA]</scope>
    <source>
        <strain evidence="1 2">FDAARGOS_148</strain>
    </source>
</reference>
<dbReference type="EMBL" id="LORN02000015">
    <property type="protein sequence ID" value="PNN21707.1"/>
    <property type="molecule type" value="Genomic_DNA"/>
</dbReference>
<name>A0A2K0A9K3_STAHA</name>
<dbReference type="Pfam" id="PF01063">
    <property type="entry name" value="Aminotran_4"/>
    <property type="match status" value="1"/>
</dbReference>
<dbReference type="InterPro" id="IPR043131">
    <property type="entry name" value="BCAT-like_N"/>
</dbReference>
<accession>A0A2K0A9K3</accession>
<keyword evidence="1" id="KW-0456">Lyase</keyword>
<dbReference type="Proteomes" id="UP000053523">
    <property type="component" value="Unassembled WGS sequence"/>
</dbReference>
<dbReference type="SUPFAM" id="SSF56752">
    <property type="entry name" value="D-aminoacid aminotransferase-like PLP-dependent enzymes"/>
    <property type="match status" value="1"/>
</dbReference>
<gene>
    <name evidence="1" type="ORF">AL503_013335</name>
</gene>
<dbReference type="RefSeq" id="WP_037548482.1">
    <property type="nucleotide sequence ID" value="NZ_CAJCGD010000005.1"/>
</dbReference>
<proteinExistence type="predicted"/>
<dbReference type="InterPro" id="IPR001544">
    <property type="entry name" value="Aminotrans_IV"/>
</dbReference>
<dbReference type="AlphaFoldDB" id="A0A2K0A9K3"/>
<dbReference type="InterPro" id="IPR036038">
    <property type="entry name" value="Aminotransferase-like"/>
</dbReference>
<dbReference type="InterPro" id="IPR043132">
    <property type="entry name" value="BCAT-like_C"/>
</dbReference>
<evidence type="ECO:0000313" key="2">
    <source>
        <dbReference type="Proteomes" id="UP000053523"/>
    </source>
</evidence>
<dbReference type="Gene3D" id="3.30.470.10">
    <property type="match status" value="1"/>
</dbReference>
<evidence type="ECO:0000313" key="1">
    <source>
        <dbReference type="EMBL" id="PNN21707.1"/>
    </source>
</evidence>
<protein>
    <submittedName>
        <fullName evidence="1">Aminodeoxychorismate lyase</fullName>
    </submittedName>
</protein>